<dbReference type="InterPro" id="IPR005646">
    <property type="entry name" value="FapA"/>
</dbReference>
<keyword evidence="4" id="KW-1185">Reference proteome</keyword>
<dbReference type="eggNOG" id="COG1315">
    <property type="taxonomic scope" value="Bacteria"/>
</dbReference>
<evidence type="ECO:0000259" key="2">
    <source>
        <dbReference type="Pfam" id="PF20250"/>
    </source>
</evidence>
<dbReference type="GO" id="GO:0000902">
    <property type="term" value="P:cell morphogenesis"/>
    <property type="evidence" value="ECO:0007669"/>
    <property type="project" value="InterPro"/>
</dbReference>
<evidence type="ECO:0000313" key="4">
    <source>
        <dbReference type="Proteomes" id="UP000010880"/>
    </source>
</evidence>
<dbReference type="RefSeq" id="WP_015326380.1">
    <property type="nucleotide sequence ID" value="NC_019978.1"/>
</dbReference>
<sequence>MINQKVRVEGDTKEEALTKAYQLIQQQVDKEFDKSNISLNLVKEEKRLWGLMGTKKVYQAVLKLREETDIDGDFNILIKEEGIFLEVIQPQGDGAGVSLAAIEEQITEKEIIEVDQEAVSEALTLGQEKIKIAERKPELDRDAEINLEISDDQLKAYLDYIPALGGKKLTADEIIDQVKERGVIFGLREEEFRAKFNQDKELESFLIAQGEEPTPGEDGQLDFKFDLDRQEQKVNLKEDGTADFYNLNRIVNVESGDLLVEKIPPVEGKAGTSVKGQEMPPKPVEEAEIPVGENVSLSDDGLFLEAEMEGQVVYTNQVVSVTKIHKVNGNVNLETGNIDFNGSVIINGNIEDGMEVKATGNIHVKGCVYNAQVESGGQITINKGFIAGDKGYLKAEGDIEVKFVENGIVETKGSLIVKQAIMHSQANARKKVIVEEGKGLIVGGEIRAGIEISAKEIGSNLATPTEIGVGVTPQLRDEYNKVKSKLETKKEKLEETIKNINLLNKQEAKGRLEGKKEQLLQQLTNQRNILSRKVKRLKTEQKELTNRLEEDVNARVKVKKTIYSGVNIMIGNQYKKIKKKNTHVQYYAGDEEIKSASY</sequence>
<proteinExistence type="predicted"/>
<dbReference type="GO" id="GO:0016787">
    <property type="term" value="F:hydrolase activity"/>
    <property type="evidence" value="ECO:0007669"/>
    <property type="project" value="UniProtKB-KW"/>
</dbReference>
<dbReference type="OrthoDB" id="9816426at2"/>
<feature type="domain" description="Flagellar Assembly Protein A N-terminal region" evidence="2">
    <location>
        <begin position="145"/>
        <end position="316"/>
    </location>
</feature>
<keyword evidence="3" id="KW-0378">Hydrolase</keyword>
<dbReference type="Pfam" id="PF03961">
    <property type="entry name" value="FapA"/>
    <property type="match status" value="1"/>
</dbReference>
<dbReference type="PANTHER" id="PTHR38032:SF1">
    <property type="entry name" value="RNA-BINDING PROTEIN KHPB N-TERMINAL DOMAIN-CONTAINING PROTEIN"/>
    <property type="match status" value="1"/>
</dbReference>
<dbReference type="HOGENOM" id="CLU_026157_2_1_9"/>
<dbReference type="Proteomes" id="UP000010880">
    <property type="component" value="Chromosome"/>
</dbReference>
<feature type="coiled-coil region" evidence="1">
    <location>
        <begin position="476"/>
        <end position="554"/>
    </location>
</feature>
<name>L0K8F7_HALHC</name>
<dbReference type="STRING" id="748449.Halha_0681"/>
<protein>
    <submittedName>
        <fullName evidence="3">Putative polymerase with PALM domain, HD hydrolase domain and Zn ribbon</fullName>
    </submittedName>
</protein>
<accession>L0K8F7</accession>
<dbReference type="AlphaFoldDB" id="L0K8F7"/>
<keyword evidence="1" id="KW-0175">Coiled coil</keyword>
<dbReference type="SUPFAM" id="SSF63848">
    <property type="entry name" value="Cell-division inhibitor MinC, C-terminal domain"/>
    <property type="match status" value="1"/>
</dbReference>
<dbReference type="EMBL" id="CP003359">
    <property type="protein sequence ID" value="AGB40654.1"/>
    <property type="molecule type" value="Genomic_DNA"/>
</dbReference>
<dbReference type="Pfam" id="PF20250">
    <property type="entry name" value="FapA_N"/>
    <property type="match status" value="1"/>
</dbReference>
<gene>
    <name evidence="3" type="ordered locus">Halha_0681</name>
</gene>
<dbReference type="InterPro" id="IPR046865">
    <property type="entry name" value="FapA_b_solenoid"/>
</dbReference>
<dbReference type="InterPro" id="IPR036145">
    <property type="entry name" value="MinC_C_sf"/>
</dbReference>
<dbReference type="PANTHER" id="PTHR38032">
    <property type="entry name" value="POLYMERASE-RELATED"/>
    <property type="match status" value="1"/>
</dbReference>
<evidence type="ECO:0000256" key="1">
    <source>
        <dbReference type="SAM" id="Coils"/>
    </source>
</evidence>
<organism evidence="3 4">
    <name type="scientific">Halobacteroides halobius (strain ATCC 35273 / DSM 5150 / MD-1)</name>
    <dbReference type="NCBI Taxonomy" id="748449"/>
    <lineage>
        <taxon>Bacteria</taxon>
        <taxon>Bacillati</taxon>
        <taxon>Bacillota</taxon>
        <taxon>Clostridia</taxon>
        <taxon>Halanaerobiales</taxon>
        <taxon>Halobacteroidaceae</taxon>
        <taxon>Halobacteroides</taxon>
    </lineage>
</organism>
<dbReference type="InterPro" id="IPR046866">
    <property type="entry name" value="FapA_N"/>
</dbReference>
<reference evidence="4" key="1">
    <citation type="submission" date="2012-02" db="EMBL/GenBank/DDBJ databases">
        <title>The complete genome of Halobacteroides halobius DSM 5150.</title>
        <authorList>
            <person name="Lucas S."/>
            <person name="Copeland A."/>
            <person name="Lapidus A."/>
            <person name="Glavina del Rio T."/>
            <person name="Dalin E."/>
            <person name="Tice H."/>
            <person name="Bruce D."/>
            <person name="Goodwin L."/>
            <person name="Pitluck S."/>
            <person name="Peters L."/>
            <person name="Mikhailova N."/>
            <person name="Gu W."/>
            <person name="Kyrpides N."/>
            <person name="Mavromatis K."/>
            <person name="Ivanova N."/>
            <person name="Brettin T."/>
            <person name="Detter J.C."/>
            <person name="Han C."/>
            <person name="Larimer F."/>
            <person name="Land M."/>
            <person name="Hauser L."/>
            <person name="Markowitz V."/>
            <person name="Cheng J.-F."/>
            <person name="Hugenholtz P."/>
            <person name="Woyke T."/>
            <person name="Wu D."/>
            <person name="Tindall B."/>
            <person name="Pomrenke H."/>
            <person name="Brambilla E."/>
            <person name="Klenk H.-P."/>
            <person name="Eisen J.A."/>
        </authorList>
    </citation>
    <scope>NUCLEOTIDE SEQUENCE [LARGE SCALE GENOMIC DNA]</scope>
    <source>
        <strain evidence="4">ATCC 35273 / DSM 5150 / MD-1</strain>
    </source>
</reference>
<dbReference type="KEGG" id="hhl:Halha_0681"/>
<evidence type="ECO:0000313" key="3">
    <source>
        <dbReference type="EMBL" id="AGB40654.1"/>
    </source>
</evidence>